<dbReference type="PROSITE" id="PS50943">
    <property type="entry name" value="HTH_CROC1"/>
    <property type="match status" value="1"/>
</dbReference>
<reference evidence="6 7" key="1">
    <citation type="submission" date="2018-06" db="EMBL/GenBank/DDBJ databases">
        <authorList>
            <consortium name="Pathogen Informatics"/>
            <person name="Doyle S."/>
        </authorList>
    </citation>
    <scope>NUCLEOTIDE SEQUENCE [LARGE SCALE GENOMIC DNA]</scope>
    <source>
        <strain evidence="7">NCTC 10815</strain>
    </source>
</reference>
<dbReference type="PANTHER" id="PTHR30146">
    <property type="entry name" value="LACI-RELATED TRANSCRIPTIONAL REPRESSOR"/>
    <property type="match status" value="1"/>
</dbReference>
<dbReference type="Pfam" id="PF13377">
    <property type="entry name" value="Peripla_BP_3"/>
    <property type="match status" value="1"/>
</dbReference>
<dbReference type="InterPro" id="IPR001387">
    <property type="entry name" value="Cro/C1-type_HTH"/>
</dbReference>
<dbReference type="PROSITE" id="PS50932">
    <property type="entry name" value="HTH_LACI_2"/>
    <property type="match status" value="1"/>
</dbReference>
<keyword evidence="2" id="KW-0238">DNA-binding</keyword>
<dbReference type="Gene3D" id="3.40.50.2300">
    <property type="match status" value="2"/>
</dbReference>
<name>A0A378MGT6_LISGR</name>
<protein>
    <submittedName>
        <fullName evidence="6">Ribose operon repressor</fullName>
    </submittedName>
</protein>
<dbReference type="EMBL" id="UGPG01000001">
    <property type="protein sequence ID" value="STY45580.1"/>
    <property type="molecule type" value="Genomic_DNA"/>
</dbReference>
<dbReference type="CDD" id="cd06267">
    <property type="entry name" value="PBP1_LacI_sugar_binding-like"/>
    <property type="match status" value="1"/>
</dbReference>
<evidence type="ECO:0000313" key="6">
    <source>
        <dbReference type="EMBL" id="STY45580.1"/>
    </source>
</evidence>
<evidence type="ECO:0000256" key="2">
    <source>
        <dbReference type="ARBA" id="ARBA00023125"/>
    </source>
</evidence>
<dbReference type="Gene3D" id="1.10.260.40">
    <property type="entry name" value="lambda repressor-like DNA-binding domains"/>
    <property type="match status" value="1"/>
</dbReference>
<evidence type="ECO:0000259" key="4">
    <source>
        <dbReference type="PROSITE" id="PS50932"/>
    </source>
</evidence>
<dbReference type="GO" id="GO:0000976">
    <property type="term" value="F:transcription cis-regulatory region binding"/>
    <property type="evidence" value="ECO:0007669"/>
    <property type="project" value="TreeGrafter"/>
</dbReference>
<feature type="domain" description="HTH cro/C1-type" evidence="5">
    <location>
        <begin position="2"/>
        <end position="48"/>
    </location>
</feature>
<keyword evidence="3" id="KW-0804">Transcription</keyword>
<gene>
    <name evidence="6" type="primary">rbsR_3</name>
    <name evidence="6" type="ORF">NCTC10815_02963</name>
</gene>
<evidence type="ECO:0000256" key="3">
    <source>
        <dbReference type="ARBA" id="ARBA00023163"/>
    </source>
</evidence>
<proteinExistence type="predicted"/>
<dbReference type="Proteomes" id="UP000254879">
    <property type="component" value="Unassembled WGS sequence"/>
</dbReference>
<dbReference type="SUPFAM" id="SSF47413">
    <property type="entry name" value="lambda repressor-like DNA-binding domains"/>
    <property type="match status" value="1"/>
</dbReference>
<keyword evidence="1" id="KW-0805">Transcription regulation</keyword>
<organism evidence="6 7">
    <name type="scientific">Listeria grayi</name>
    <name type="common">Listeria murrayi</name>
    <dbReference type="NCBI Taxonomy" id="1641"/>
    <lineage>
        <taxon>Bacteria</taxon>
        <taxon>Bacillati</taxon>
        <taxon>Bacillota</taxon>
        <taxon>Bacilli</taxon>
        <taxon>Bacillales</taxon>
        <taxon>Listeriaceae</taxon>
        <taxon>Listeria</taxon>
    </lineage>
</organism>
<dbReference type="CDD" id="cd01392">
    <property type="entry name" value="HTH_LacI"/>
    <property type="match status" value="1"/>
</dbReference>
<evidence type="ECO:0000256" key="1">
    <source>
        <dbReference type="ARBA" id="ARBA00023015"/>
    </source>
</evidence>
<dbReference type="GO" id="GO:0003700">
    <property type="term" value="F:DNA-binding transcription factor activity"/>
    <property type="evidence" value="ECO:0007669"/>
    <property type="project" value="TreeGrafter"/>
</dbReference>
<feature type="domain" description="HTH lacI-type" evidence="4">
    <location>
        <begin position="3"/>
        <end position="58"/>
    </location>
</feature>
<dbReference type="Pfam" id="PF00356">
    <property type="entry name" value="LacI"/>
    <property type="match status" value="1"/>
</dbReference>
<dbReference type="InterPro" id="IPR028082">
    <property type="entry name" value="Peripla_BP_I"/>
</dbReference>
<evidence type="ECO:0000313" key="7">
    <source>
        <dbReference type="Proteomes" id="UP000254879"/>
    </source>
</evidence>
<evidence type="ECO:0000259" key="5">
    <source>
        <dbReference type="PROSITE" id="PS50943"/>
    </source>
</evidence>
<dbReference type="SMART" id="SM00354">
    <property type="entry name" value="HTH_LACI"/>
    <property type="match status" value="1"/>
</dbReference>
<sequence length="342" mass="39215">MKITIKQIAEESGVSVTTVSNVINKKAHRVSADKIKLIESIMKKYNYTPNMNARSLVKSSSRLIGLLYYSENERINFADPFVTEILEGIEKKAKEYGYFTLIHNITSVEDVEAVQMNWKFEGFIAVGVSESFFAAIDHKIQAPVIFIDTHLSEETKQEVKTSKWERCFIHTDDKKVGYQATDYLANCGHEQIGFLSYPFKIDATGVIHNRFEGYKQALAEHGLQYDDRLSFTSFEFEKIVTQLDKITALVVTADFLAVEFIHYLKENHCYDPKHISIIGFDDIRYAKLMDPPLTTIRLDQVRKGELAVDVLASRTTNKETEQEKNFILPGELIERESVMKRT</sequence>
<dbReference type="InterPro" id="IPR010982">
    <property type="entry name" value="Lambda_DNA-bd_dom_sf"/>
</dbReference>
<dbReference type="AlphaFoldDB" id="A0A378MGT6"/>
<dbReference type="SUPFAM" id="SSF53822">
    <property type="entry name" value="Periplasmic binding protein-like I"/>
    <property type="match status" value="1"/>
</dbReference>
<dbReference type="InterPro" id="IPR000843">
    <property type="entry name" value="HTH_LacI"/>
</dbReference>
<accession>A0A378MGT6</accession>
<dbReference type="RefSeq" id="WP_003758277.1">
    <property type="nucleotide sequence ID" value="NZ_CABKNG010000002.1"/>
</dbReference>
<dbReference type="InterPro" id="IPR046335">
    <property type="entry name" value="LacI/GalR-like_sensor"/>
</dbReference>
<dbReference type="PANTHER" id="PTHR30146:SF24">
    <property type="entry name" value="XYLOSE OPERON REGULATORY PROTEIN"/>
    <property type="match status" value="1"/>
</dbReference>